<feature type="signal peptide" evidence="1">
    <location>
        <begin position="1"/>
        <end position="22"/>
    </location>
</feature>
<sequence>MRFFINNFHVLLSLLFILSACSGVSGSNQSSSQPEHLEPLVENIYTQNSFVFQGFDWLTSSDEIAEHENLQGTPLDDADRYVVEGEFPLYENIKQNMIYTFEDHQLVSGRYVFSTANPDTFDQLAEYIEQILSSALPGPTSTESEPLNHHTAMKDNHIEIRWEAEDTSTLVVNVDQYSEGGSYFLSLTLGSPMPEVKSLKEN</sequence>
<accession>A0A4R6U767</accession>
<evidence type="ECO:0008006" key="4">
    <source>
        <dbReference type="Google" id="ProtNLM"/>
    </source>
</evidence>
<protein>
    <recommendedName>
        <fullName evidence="4">Lipoprotein</fullName>
    </recommendedName>
</protein>
<dbReference type="EMBL" id="SNYJ01000002">
    <property type="protein sequence ID" value="TDQ42358.1"/>
    <property type="molecule type" value="Genomic_DNA"/>
</dbReference>
<evidence type="ECO:0000256" key="1">
    <source>
        <dbReference type="SAM" id="SignalP"/>
    </source>
</evidence>
<proteinExistence type="predicted"/>
<organism evidence="2 3">
    <name type="scientific">Aureibacillus halotolerans</name>
    <dbReference type="NCBI Taxonomy" id="1508390"/>
    <lineage>
        <taxon>Bacteria</taxon>
        <taxon>Bacillati</taxon>
        <taxon>Bacillota</taxon>
        <taxon>Bacilli</taxon>
        <taxon>Bacillales</taxon>
        <taxon>Bacillaceae</taxon>
        <taxon>Aureibacillus</taxon>
    </lineage>
</organism>
<reference evidence="2 3" key="1">
    <citation type="submission" date="2019-03" db="EMBL/GenBank/DDBJ databases">
        <title>Genomic Encyclopedia of Type Strains, Phase IV (KMG-IV): sequencing the most valuable type-strain genomes for metagenomic binning, comparative biology and taxonomic classification.</title>
        <authorList>
            <person name="Goeker M."/>
        </authorList>
    </citation>
    <scope>NUCLEOTIDE SEQUENCE [LARGE SCALE GENOMIC DNA]</scope>
    <source>
        <strain evidence="2 3">DSM 28697</strain>
    </source>
</reference>
<gene>
    <name evidence="2" type="ORF">EV213_102392</name>
</gene>
<name>A0A4R6U767_9BACI</name>
<keyword evidence="3" id="KW-1185">Reference proteome</keyword>
<dbReference type="OrthoDB" id="2621032at2"/>
<dbReference type="Proteomes" id="UP000295632">
    <property type="component" value="Unassembled WGS sequence"/>
</dbReference>
<evidence type="ECO:0000313" key="2">
    <source>
        <dbReference type="EMBL" id="TDQ42358.1"/>
    </source>
</evidence>
<evidence type="ECO:0000313" key="3">
    <source>
        <dbReference type="Proteomes" id="UP000295632"/>
    </source>
</evidence>
<feature type="chain" id="PRO_5039298282" description="Lipoprotein" evidence="1">
    <location>
        <begin position="23"/>
        <end position="202"/>
    </location>
</feature>
<dbReference type="PROSITE" id="PS51257">
    <property type="entry name" value="PROKAR_LIPOPROTEIN"/>
    <property type="match status" value="1"/>
</dbReference>
<comment type="caution">
    <text evidence="2">The sequence shown here is derived from an EMBL/GenBank/DDBJ whole genome shotgun (WGS) entry which is preliminary data.</text>
</comment>
<dbReference type="RefSeq" id="WP_133579229.1">
    <property type="nucleotide sequence ID" value="NZ_SNYJ01000002.1"/>
</dbReference>
<dbReference type="AlphaFoldDB" id="A0A4R6U767"/>
<keyword evidence="1" id="KW-0732">Signal</keyword>